<dbReference type="InterPro" id="IPR011055">
    <property type="entry name" value="Dup_hybrid_motif"/>
</dbReference>
<comment type="caution">
    <text evidence="5">The sequence shown here is derived from an EMBL/GenBank/DDBJ whole genome shotgun (WGS) entry which is preliminary data.</text>
</comment>
<dbReference type="Pfam" id="PF01551">
    <property type="entry name" value="Peptidase_M23"/>
    <property type="match status" value="1"/>
</dbReference>
<accession>A0A7V2ZIX4</accession>
<evidence type="ECO:0000313" key="5">
    <source>
        <dbReference type="EMBL" id="HFI90868.1"/>
    </source>
</evidence>
<dbReference type="SUPFAM" id="SSF51261">
    <property type="entry name" value="Duplicated hybrid motif"/>
    <property type="match status" value="1"/>
</dbReference>
<dbReference type="EMBL" id="DSUJ01000008">
    <property type="protein sequence ID" value="HFI90868.1"/>
    <property type="molecule type" value="Genomic_DNA"/>
</dbReference>
<dbReference type="PANTHER" id="PTHR21666:SF289">
    <property type="entry name" value="L-ALA--D-GLU ENDOPEPTIDASE"/>
    <property type="match status" value="1"/>
</dbReference>
<dbReference type="Gene3D" id="2.70.70.10">
    <property type="entry name" value="Glucose Permease (Domain IIA)"/>
    <property type="match status" value="1"/>
</dbReference>
<feature type="signal peptide" evidence="3">
    <location>
        <begin position="1"/>
        <end position="19"/>
    </location>
</feature>
<evidence type="ECO:0000256" key="3">
    <source>
        <dbReference type="SAM" id="SignalP"/>
    </source>
</evidence>
<feature type="domain" description="M23ase beta-sheet core" evidence="4">
    <location>
        <begin position="310"/>
        <end position="401"/>
    </location>
</feature>
<dbReference type="PANTHER" id="PTHR21666">
    <property type="entry name" value="PEPTIDASE-RELATED"/>
    <property type="match status" value="1"/>
</dbReference>
<feature type="coiled-coil region" evidence="2">
    <location>
        <begin position="147"/>
        <end position="251"/>
    </location>
</feature>
<reference evidence="5" key="1">
    <citation type="journal article" date="2020" name="mSystems">
        <title>Genome- and Community-Level Interaction Insights into Carbon Utilization and Element Cycling Functions of Hydrothermarchaeota in Hydrothermal Sediment.</title>
        <authorList>
            <person name="Zhou Z."/>
            <person name="Liu Y."/>
            <person name="Xu W."/>
            <person name="Pan J."/>
            <person name="Luo Z.H."/>
            <person name="Li M."/>
        </authorList>
    </citation>
    <scope>NUCLEOTIDE SEQUENCE [LARGE SCALE GENOMIC DNA]</scope>
    <source>
        <strain evidence="5">SpSt-479</strain>
    </source>
</reference>
<keyword evidence="2" id="KW-0175">Coiled coil</keyword>
<evidence type="ECO:0000256" key="2">
    <source>
        <dbReference type="SAM" id="Coils"/>
    </source>
</evidence>
<keyword evidence="1 3" id="KW-0732">Signal</keyword>
<feature type="coiled-coil region" evidence="2">
    <location>
        <begin position="17"/>
        <end position="107"/>
    </location>
</feature>
<sequence>MVKKILHIILILVSTLLIAQDTQLEKKKKELENIKNELQQLQAELNAKSQKEKRTYDSYNNLNRQSHLISKIISNLQKEESIKQTQIDNIKKEISAIETEIASIKENYAKYVASIYKYGKTSELESLIDAKSFNQAVLRIKYLREFSNRRKSDIERLQANIAKLSEAKLTLNNQLEEKRKLKEAKESEITELNRKLHEEKKLLSLLRKDKSNISKKLNDRKKAEIQIRNLISKLIEEAEKKKEIIASTEKKISDKKITTDETDYDIDLSTKNFTSFSEMKGKMLWPISKGKIVTQFGEQRNRKLNTVTISYGVDILARGDLSVKVVADGVVSAVEWLPGYGTVIIVSHKGGYKTVYGHLGEVYVNEGDKLSTGGLIGKVGETLEGNILHFQIWNGRQSIDPENWLRK</sequence>
<feature type="chain" id="PRO_5030726220" description="M23ase beta-sheet core domain-containing protein" evidence="3">
    <location>
        <begin position="20"/>
        <end position="407"/>
    </location>
</feature>
<evidence type="ECO:0000259" key="4">
    <source>
        <dbReference type="Pfam" id="PF01551"/>
    </source>
</evidence>
<dbReference type="AlphaFoldDB" id="A0A7V2ZIX4"/>
<dbReference type="GO" id="GO:0004222">
    <property type="term" value="F:metalloendopeptidase activity"/>
    <property type="evidence" value="ECO:0007669"/>
    <property type="project" value="TreeGrafter"/>
</dbReference>
<dbReference type="Gene3D" id="6.10.250.3150">
    <property type="match status" value="1"/>
</dbReference>
<name>A0A7V2ZIX4_9BACT</name>
<dbReference type="InterPro" id="IPR050570">
    <property type="entry name" value="Cell_wall_metabolism_enzyme"/>
</dbReference>
<gene>
    <name evidence="5" type="ORF">ENS31_04960</name>
</gene>
<organism evidence="5">
    <name type="scientific">Ignavibacterium album</name>
    <dbReference type="NCBI Taxonomy" id="591197"/>
    <lineage>
        <taxon>Bacteria</taxon>
        <taxon>Pseudomonadati</taxon>
        <taxon>Ignavibacteriota</taxon>
        <taxon>Ignavibacteria</taxon>
        <taxon>Ignavibacteriales</taxon>
        <taxon>Ignavibacteriaceae</taxon>
        <taxon>Ignavibacterium</taxon>
    </lineage>
</organism>
<dbReference type="InterPro" id="IPR016047">
    <property type="entry name" value="M23ase_b-sheet_dom"/>
</dbReference>
<dbReference type="CDD" id="cd12797">
    <property type="entry name" value="M23_peptidase"/>
    <property type="match status" value="1"/>
</dbReference>
<proteinExistence type="predicted"/>
<evidence type="ECO:0000256" key="1">
    <source>
        <dbReference type="ARBA" id="ARBA00022729"/>
    </source>
</evidence>
<protein>
    <recommendedName>
        <fullName evidence="4">M23ase beta-sheet core domain-containing protein</fullName>
    </recommendedName>
</protein>